<dbReference type="Pfam" id="PF08237">
    <property type="entry name" value="PE-PPE"/>
    <property type="match status" value="1"/>
</dbReference>
<evidence type="ECO:0000259" key="2">
    <source>
        <dbReference type="Pfam" id="PF08237"/>
    </source>
</evidence>
<feature type="domain" description="PE-PPE" evidence="2">
    <location>
        <begin position="89"/>
        <end position="305"/>
    </location>
</feature>
<dbReference type="AlphaFoldDB" id="A0A1X2F0H0"/>
<gene>
    <name evidence="3" type="ORF">AWC31_35490</name>
</gene>
<dbReference type="EMBL" id="LQQA01000030">
    <property type="protein sequence ID" value="ORX11941.1"/>
    <property type="molecule type" value="Genomic_DNA"/>
</dbReference>
<reference evidence="3 4" key="1">
    <citation type="submission" date="2016-01" db="EMBL/GenBank/DDBJ databases">
        <title>The new phylogeny of the genus Mycobacterium.</title>
        <authorList>
            <person name="Tarcisio F."/>
            <person name="Conor M."/>
            <person name="Antonella G."/>
            <person name="Elisabetta G."/>
            <person name="Giulia F.S."/>
            <person name="Sara T."/>
            <person name="Anna F."/>
            <person name="Clotilde B."/>
            <person name="Roberto B."/>
            <person name="Veronica D.S."/>
            <person name="Fabio R."/>
            <person name="Monica P."/>
            <person name="Olivier J."/>
            <person name="Enrico T."/>
            <person name="Nicola S."/>
        </authorList>
    </citation>
    <scope>NUCLEOTIDE SEQUENCE [LARGE SCALE GENOMIC DNA]</scope>
    <source>
        <strain evidence="3 4">ATCC 700010</strain>
    </source>
</reference>
<feature type="compositionally biased region" description="Basic and acidic residues" evidence="1">
    <location>
        <begin position="448"/>
        <end position="506"/>
    </location>
</feature>
<evidence type="ECO:0000256" key="1">
    <source>
        <dbReference type="SAM" id="MobiDB-lite"/>
    </source>
</evidence>
<feature type="compositionally biased region" description="Acidic residues" evidence="1">
    <location>
        <begin position="380"/>
        <end position="389"/>
    </location>
</feature>
<organism evidence="3 4">
    <name type="scientific">Mycolicibacterium wolinskyi</name>
    <dbReference type="NCBI Taxonomy" id="59750"/>
    <lineage>
        <taxon>Bacteria</taxon>
        <taxon>Bacillati</taxon>
        <taxon>Actinomycetota</taxon>
        <taxon>Actinomycetes</taxon>
        <taxon>Mycobacteriales</taxon>
        <taxon>Mycobacteriaceae</taxon>
        <taxon>Mycolicibacterium</taxon>
    </lineage>
</organism>
<dbReference type="Proteomes" id="UP000193964">
    <property type="component" value="Unassembled WGS sequence"/>
</dbReference>
<evidence type="ECO:0000313" key="4">
    <source>
        <dbReference type="Proteomes" id="UP000193964"/>
    </source>
</evidence>
<feature type="region of interest" description="Disordered" evidence="1">
    <location>
        <begin position="350"/>
        <end position="506"/>
    </location>
</feature>
<dbReference type="InterPro" id="IPR013228">
    <property type="entry name" value="PE-PPE_C"/>
</dbReference>
<accession>A0A1X2F0H0</accession>
<feature type="compositionally biased region" description="Basic and acidic residues" evidence="1">
    <location>
        <begin position="366"/>
        <end position="375"/>
    </location>
</feature>
<dbReference type="RefSeq" id="WP_085147047.1">
    <property type="nucleotide sequence ID" value="NZ_JACKUA010000032.1"/>
</dbReference>
<dbReference type="Gene3D" id="3.40.50.1820">
    <property type="entry name" value="alpha/beta hydrolase"/>
    <property type="match status" value="1"/>
</dbReference>
<dbReference type="InterPro" id="IPR029058">
    <property type="entry name" value="AB_hydrolase_fold"/>
</dbReference>
<dbReference type="OrthoDB" id="4568361at2"/>
<protein>
    <recommendedName>
        <fullName evidence="2">PE-PPE domain-containing protein</fullName>
    </recommendedName>
</protein>
<proteinExistence type="predicted"/>
<sequence>MGKRSKVARPIAISLAALSTAATVALYPTVHIESRLLARTLLVMPGNDNPNGDNLEYGLNNYFNPTDPNYGFPGYDMVKVPWMSDSFDDDPGYQVSQDDGVEKLDTAITKYLNVDDGEDDYIVAAGYSSSANVVIREMKHLDSLGEAAPSPDQIKFMVLGSPHRPNGGIFGRFPGFNLMGIPFEETNPDTQYELTDIGYEYDPISDFPAYPLMPLTLLNSLAGWQLLHISYGGVESDLDNAIDNPNMTYYDEEKGIQYITIAAPHLPLLMPAYMVADALPPLKPFIEPVLKLIEPTLKVLVDLGYNREVPVGEHLPAQLFPKHDPAKVAADLADAVAKGIADAVESITGVKPDTADGADDAEETDTEKADTEKTDAATTTEEEKEEEGTAVDTKPGSTAKPTTKPLAKVSERIRNGIDSVAADLGLDRDREKQATETESEDESEDDTKEVSKKETKKKESDAAKDSGDKPAKKQQVKSDKKSAKNSETAKEDSKDDSKESDKADAA</sequence>
<comment type="caution">
    <text evidence="3">The sequence shown here is derived from an EMBL/GenBank/DDBJ whole genome shotgun (WGS) entry which is preliminary data.</text>
</comment>
<feature type="compositionally biased region" description="Acidic residues" evidence="1">
    <location>
        <begin position="437"/>
        <end position="447"/>
    </location>
</feature>
<name>A0A1X2F0H0_9MYCO</name>
<feature type="compositionally biased region" description="Basic and acidic residues" evidence="1">
    <location>
        <begin position="425"/>
        <end position="435"/>
    </location>
</feature>
<evidence type="ECO:0000313" key="3">
    <source>
        <dbReference type="EMBL" id="ORX11941.1"/>
    </source>
</evidence>
<feature type="compositionally biased region" description="Acidic residues" evidence="1">
    <location>
        <begin position="356"/>
        <end position="365"/>
    </location>
</feature>